<dbReference type="InterPro" id="IPR002182">
    <property type="entry name" value="NB-ARC"/>
</dbReference>
<dbReference type="Gene3D" id="2.130.10.10">
    <property type="entry name" value="YVTN repeat-like/Quinoprotein amine dehydrogenase"/>
    <property type="match status" value="4"/>
</dbReference>
<dbReference type="Gene3D" id="3.90.176.10">
    <property type="entry name" value="Toxin ADP-ribosyltransferase, Chain A, domain 1"/>
    <property type="match status" value="1"/>
</dbReference>
<dbReference type="InterPro" id="IPR052394">
    <property type="entry name" value="LRR-containing"/>
</dbReference>
<evidence type="ECO:0000313" key="15">
    <source>
        <dbReference type="EMBL" id="CAK9051105.1"/>
    </source>
</evidence>
<protein>
    <recommendedName>
        <fullName evidence="4">Leucine-rich repeat and WD repeat-containing protein 1</fullName>
    </recommendedName>
    <alternativeName>
        <fullName evidence="11">Origin recognition complex-associated protein</fullName>
    </alternativeName>
</protein>
<evidence type="ECO:0000256" key="12">
    <source>
        <dbReference type="PROSITE-ProRule" id="PRU00221"/>
    </source>
</evidence>
<comment type="caution">
    <text evidence="15">The sequence shown here is derived from an EMBL/GenBank/DDBJ whole genome shotgun (WGS) entry which is preliminary data.</text>
</comment>
<evidence type="ECO:0000256" key="2">
    <source>
        <dbReference type="ARBA" id="ARBA00004629"/>
    </source>
</evidence>
<comment type="subcellular location">
    <subcellularLocation>
        <location evidence="2">Chromosome</location>
        <location evidence="2">Centromere</location>
        <location evidence="2">Kinetochore</location>
    </subcellularLocation>
    <subcellularLocation>
        <location evidence="1">Chromosome</location>
        <location evidence="1">Telomere</location>
    </subcellularLocation>
</comment>
<dbReference type="Gene3D" id="1.10.10.10">
    <property type="entry name" value="Winged helix-like DNA-binding domain superfamily/Winged helix DNA-binding domain"/>
    <property type="match status" value="1"/>
</dbReference>
<dbReference type="SMART" id="SM00368">
    <property type="entry name" value="LRR_RI"/>
    <property type="match status" value="19"/>
</dbReference>
<accession>A0ABP0MI09</accession>
<feature type="repeat" description="WD" evidence="12">
    <location>
        <begin position="985"/>
        <end position="1018"/>
    </location>
</feature>
<dbReference type="InterPro" id="IPR027417">
    <property type="entry name" value="P-loop_NTPase"/>
</dbReference>
<dbReference type="Gene3D" id="3.40.50.300">
    <property type="entry name" value="P-loop containing nucleotide triphosphate hydrolases"/>
    <property type="match status" value="1"/>
</dbReference>
<dbReference type="InterPro" id="IPR036322">
    <property type="entry name" value="WD40_repeat_dom_sf"/>
</dbReference>
<reference evidence="15 16" key="1">
    <citation type="submission" date="2024-02" db="EMBL/GenBank/DDBJ databases">
        <authorList>
            <person name="Chen Y."/>
            <person name="Shah S."/>
            <person name="Dougan E. K."/>
            <person name="Thang M."/>
            <person name="Chan C."/>
        </authorList>
    </citation>
    <scope>NUCLEOTIDE SEQUENCE [LARGE SCALE GENOMIC DNA]</scope>
</reference>
<evidence type="ECO:0000256" key="5">
    <source>
        <dbReference type="ARBA" id="ARBA00022574"/>
    </source>
</evidence>
<feature type="domain" description="NB-ARC" evidence="14">
    <location>
        <begin position="26"/>
        <end position="182"/>
    </location>
</feature>
<dbReference type="PROSITE" id="PS00678">
    <property type="entry name" value="WD_REPEATS_1"/>
    <property type="match status" value="1"/>
</dbReference>
<evidence type="ECO:0000256" key="9">
    <source>
        <dbReference type="ARBA" id="ARBA00022895"/>
    </source>
</evidence>
<dbReference type="EMBL" id="CAXAMN010017779">
    <property type="protein sequence ID" value="CAK9051105.1"/>
    <property type="molecule type" value="Genomic_DNA"/>
</dbReference>
<keyword evidence="7" id="KW-0677">Repeat</keyword>
<dbReference type="Gene3D" id="1.25.40.370">
    <property type="match status" value="1"/>
</dbReference>
<evidence type="ECO:0000259" key="14">
    <source>
        <dbReference type="Pfam" id="PF00931"/>
    </source>
</evidence>
<dbReference type="SUPFAM" id="SSF52540">
    <property type="entry name" value="P-loop containing nucleoside triphosphate hydrolases"/>
    <property type="match status" value="1"/>
</dbReference>
<feature type="repeat" description="WD" evidence="12">
    <location>
        <begin position="754"/>
        <end position="795"/>
    </location>
</feature>
<dbReference type="Proteomes" id="UP001642484">
    <property type="component" value="Unassembled WGS sequence"/>
</dbReference>
<comment type="similarity">
    <text evidence="3">Belongs to the LRWD1 family.</text>
</comment>
<keyword evidence="16" id="KW-1185">Reference proteome</keyword>
<name>A0ABP0MI09_9DINO</name>
<dbReference type="Gene3D" id="3.80.10.10">
    <property type="entry name" value="Ribonuclease Inhibitor"/>
    <property type="match status" value="5"/>
</dbReference>
<evidence type="ECO:0000256" key="11">
    <source>
        <dbReference type="ARBA" id="ARBA00033046"/>
    </source>
</evidence>
<gene>
    <name evidence="15" type="ORF">CCMP2556_LOCUS25979</name>
</gene>
<keyword evidence="8" id="KW-0995">Kinetochore</keyword>
<dbReference type="PANTHER" id="PTHR24114:SF2">
    <property type="entry name" value="F-BOX DOMAIN-CONTAINING PROTEIN-RELATED"/>
    <property type="match status" value="1"/>
</dbReference>
<evidence type="ECO:0000313" key="16">
    <source>
        <dbReference type="Proteomes" id="UP001642484"/>
    </source>
</evidence>
<keyword evidence="5 12" id="KW-0853">WD repeat</keyword>
<dbReference type="InterPro" id="IPR001611">
    <property type="entry name" value="Leu-rich_rpt"/>
</dbReference>
<organism evidence="15 16">
    <name type="scientific">Durusdinium trenchii</name>
    <dbReference type="NCBI Taxonomy" id="1381693"/>
    <lineage>
        <taxon>Eukaryota</taxon>
        <taxon>Sar</taxon>
        <taxon>Alveolata</taxon>
        <taxon>Dinophyceae</taxon>
        <taxon>Suessiales</taxon>
        <taxon>Symbiodiniaceae</taxon>
        <taxon>Durusdinium</taxon>
    </lineage>
</organism>
<feature type="region of interest" description="Disordered" evidence="13">
    <location>
        <begin position="1352"/>
        <end position="1392"/>
    </location>
</feature>
<evidence type="ECO:0000256" key="4">
    <source>
        <dbReference type="ARBA" id="ARBA00015536"/>
    </source>
</evidence>
<dbReference type="SUPFAM" id="SSF50978">
    <property type="entry name" value="WD40 repeat-like"/>
    <property type="match status" value="2"/>
</dbReference>
<dbReference type="InterPro" id="IPR036388">
    <property type="entry name" value="WH-like_DNA-bd_sf"/>
</dbReference>
<evidence type="ECO:0000256" key="1">
    <source>
        <dbReference type="ARBA" id="ARBA00004574"/>
    </source>
</evidence>
<dbReference type="PROSITE" id="PS50082">
    <property type="entry name" value="WD_REPEATS_2"/>
    <property type="match status" value="3"/>
</dbReference>
<evidence type="ECO:0000256" key="7">
    <source>
        <dbReference type="ARBA" id="ARBA00022737"/>
    </source>
</evidence>
<dbReference type="Pfam" id="PF00400">
    <property type="entry name" value="WD40"/>
    <property type="match status" value="5"/>
</dbReference>
<evidence type="ECO:0000256" key="13">
    <source>
        <dbReference type="SAM" id="MobiDB-lite"/>
    </source>
</evidence>
<proteinExistence type="inferred from homology"/>
<feature type="repeat" description="WD" evidence="12">
    <location>
        <begin position="573"/>
        <end position="606"/>
    </location>
</feature>
<dbReference type="InterPro" id="IPR019775">
    <property type="entry name" value="WD40_repeat_CS"/>
</dbReference>
<feature type="region of interest" description="Disordered" evidence="13">
    <location>
        <begin position="1179"/>
        <end position="1198"/>
    </location>
</feature>
<evidence type="ECO:0000256" key="6">
    <source>
        <dbReference type="ARBA" id="ARBA00022705"/>
    </source>
</evidence>
<sequence length="2279" mass="248251">MAIKQLSPVPPLPANYAERRGLGGAVAQSLQKCLQASGLCLVHGAGGMGKTVQTCATIHQETVLSEIFPDGVAYVTVGQSPDLVHLQSQLLRAFGVFEAPTDLSDGYAKLFGALAGRKALLILDDVWDAQHLEFLVPLKGRPKSWLQNAVLITSRRVDLLGSAELLRLGELTEEEAQQLLKLEGDLPLVAKLAKLCSKSPLALSILGATGLREEERTSSKRSSIFNSFLTELTGRKEEPNAVKRCIELCSKRLSSEELELYLDLAVFPDDVLLPVGALRNIFAGRDLEALKELERLHLLGMESSGDEQLVRLHDLSLEFVKEHAVKRGMGEKKLHEDLLENYSRCLKAPRNWWTGPDDGYFFQRLLYHLSLAGRGEEGRALLLRWEWMASRLRRPGDVIAVVAELKAFAPKGSLRPSLGSSEGPISGSGTAAATALGPLAGWRRSGLLDNCLGWARATTRKALSSPSSSQVNEAPADGIWNALVEVLTLSAHILAEDPSQLPFQVLGRLLGFEEEPGGTSSDGALQELRARATGALEAGVYPVFNGKEQWKASICPVSPGTLQGVGGPLQRTLQLHQDWVRSLAVNRDGTLLASASNDLSVKVWDLTQDCRMLLELLGHRTAVLTVDLNGDTVLSGDKDEAILWSLEGSLLRRWGGFEGGLNVVLFVGPDEAALAVHHEVQVISTSSSTSFKTVRLPHDVRVAALAARNFPGSAGDLLLACGCVDAHATLWRLAKGKSRKGTGIEFSPSFLLRFPAGDQDVRAISLSASGDLLAAGNDDTRMRLWKIQPKKAEISIEPLCTAGLHTDWIHSVSTADGSLVASGADDNSIALYDVQAQRLVGRVRIFSGAFCVVLSPNGHWLFSASGDIRVWSVPKMIQETHKSRTAFRRHVVPISALAMRRDGREALAVSGDVDETGTPNGGLQLSRWDCATASQLSFCIIPGSKEDDDRPLCLSLSPNGSACAVGCDTGKLWVLALDGTAVWETEAHSERIHCCEWLEDDSIATGSEDGSVCCWSLELRACRAQCRPYEGNGPVRCFAWTHDRERVLCGGDYQHPRLVHLAGPGEDGYMAMEYQDVLRQATDRLTGVRGEETGLPPTMPQDSFGQHLRRNRAWTDPMRELTVSTSCSLALSSDDRRAVTCSWDKALRLFDVDTGQLLLVVTQVSDWVVKGFGATLAGRSRGKPRHRGIQGESRPGGLLGKGGKNQIMQIWSIWPAVVKKTAKSEVSYAWDQQLQLWDLGLSARGSGCRVVEAKDAPERLCACQCGLEERSSERRSSELRRWTWCLNRGDASLVRMACAPRWTEGVRRSLAFSDEEGAVSNLYHPRAVSDCAGAQRCVVQLLPAASATCRQHKAEGKGGSGGSAGSSCLPARPRVTGRPPHEAGRAADPGGVLIANPIPSKFLRGGISDTEPFQTIQQKEALDLQTWQVLQTLSLLQSALEDTWCPSLEEAIGRIPLSEAERELISDQLNHFKKKILLQVLRKTSSAELRSYHEEQPEALATIFSFLLEQPSLFEVVSQQYLNNPDARQVENELSEGMTQVLPYVKLLLRSLRSLPAEFHYKGQVFRVLTDRHDHLERRFHRGRYFYRYGFNFTSKKAETAEGGTLWQINTNGEAYNLSFLIQREEDILLPPLTCLEVVSCHPDSMGPDIIVFQQVGLPMTCPLEGCEQMVRAEDMAEHVSQHFTSYWSFDQFSQQLAIHGFVPEKELRILVSMLKTPARVRALELQHTDLADTGTVILAEAIKVNHTVSHVALRSNLIAKRGATALAEALRSNETLESLDMNSNEIGERGAEELAEALRVNKTLDTLDLGNNQLGPKGLVPLAELLRRNRNRSLRHLALGNNNIGPDAIVFLAGVLKKNHTLVDLSLNVNDVGDKGAEALGEALSSNSCLQRLDLSNNGIKAAGAVAFFNGLKKNTCLAQLIMELNPIGVAGATVLMEVLRVHPALQFLDMRLTDLGNEGCIQVAEGLKVSQALQHLDLSYNQIYDRGGVALADALRQNRSLQDLLLRTNQLGDAGVIALADAIHKHRTLQHLALDNNQISQSGVAALARSLQKSKALLQLSLDLNCIKNQGAADLAQALTVNRSLLILRICSNEIGEQGAVALADALRQNCTLQQLIASSNLFGQHGATALGSALRHGAQQLQTLDLRSNGLGDPGVIALAEALRQNNSLQTLVVGNNHVQRAGAEALAEALKENRSLHHLDVRFNDIGDIGTTALTNALKDPNCSLQQLGVASVELTPSGRATMSEVMEKRMLARCSNLSASHKTRRPSNPNCQIQ</sequence>
<dbReference type="SUPFAM" id="SSF52047">
    <property type="entry name" value="RNI-like"/>
    <property type="match status" value="2"/>
</dbReference>
<dbReference type="Pfam" id="PF13516">
    <property type="entry name" value="LRR_6"/>
    <property type="match status" value="11"/>
</dbReference>
<dbReference type="PANTHER" id="PTHR24114">
    <property type="entry name" value="LEUCINE RICH REPEAT FAMILY PROTEIN"/>
    <property type="match status" value="1"/>
</dbReference>
<dbReference type="InterPro" id="IPR001680">
    <property type="entry name" value="WD40_rpt"/>
</dbReference>
<dbReference type="SMART" id="SM00320">
    <property type="entry name" value="WD40"/>
    <property type="match status" value="10"/>
</dbReference>
<keyword evidence="9" id="KW-0779">Telomere</keyword>
<evidence type="ECO:0000256" key="3">
    <source>
        <dbReference type="ARBA" id="ARBA00007545"/>
    </source>
</evidence>
<evidence type="ECO:0000256" key="8">
    <source>
        <dbReference type="ARBA" id="ARBA00022838"/>
    </source>
</evidence>
<dbReference type="PRINTS" id="PR00364">
    <property type="entry name" value="DISEASERSIST"/>
</dbReference>
<evidence type="ECO:0000256" key="10">
    <source>
        <dbReference type="ARBA" id="ARBA00023328"/>
    </source>
</evidence>
<dbReference type="InterPro" id="IPR032675">
    <property type="entry name" value="LRR_dom_sf"/>
</dbReference>
<keyword evidence="6" id="KW-0235">DNA replication</keyword>
<dbReference type="Pfam" id="PF00931">
    <property type="entry name" value="NB-ARC"/>
    <property type="match status" value="1"/>
</dbReference>
<dbReference type="InterPro" id="IPR015943">
    <property type="entry name" value="WD40/YVTN_repeat-like_dom_sf"/>
</dbReference>
<dbReference type="PROSITE" id="PS50294">
    <property type="entry name" value="WD_REPEATS_REGION"/>
    <property type="match status" value="1"/>
</dbReference>
<keyword evidence="9" id="KW-0158">Chromosome</keyword>
<keyword evidence="10" id="KW-0137">Centromere</keyword>